<dbReference type="PANTHER" id="PTHR43667:SF1">
    <property type="entry name" value="CYCLOPROPANE-FATTY-ACYL-PHOSPHOLIPID SYNTHASE"/>
    <property type="match status" value="1"/>
</dbReference>
<comment type="similarity">
    <text evidence="1">Belongs to the CFA/CMAS family.</text>
</comment>
<dbReference type="GO" id="GO:0008825">
    <property type="term" value="F:cyclopropane-fatty-acyl-phospholipid synthase activity"/>
    <property type="evidence" value="ECO:0007669"/>
    <property type="project" value="UniProtKB-EC"/>
</dbReference>
<dbReference type="Proteomes" id="UP000556869">
    <property type="component" value="Unassembled WGS sequence"/>
</dbReference>
<sequence>MTYPMSLDWTQKKVLDFFREHVTRGTLVFRVDDKHEIVLGDGSEPRAGMTVPDWTNTLKMALSPDPGFGEAFMHGGFDLVNCEMEDLIKVLRLNFEGGHSTSGFGSFIEKLQALKFQIGQFTSVRAASHRVRHHYDIGNDLYTRFLDPEMQYSCAFWDDGAQTLEEAQHRKMSLTTQRLKINEPGLRVVDIGCGWGGLSRFIHRETGAEVHGITLSTEQYNWAQEKRSEMGGNMKAGLDYHLLDYRLFADANAGKYDRVVSVGMFEHVGRHQFKTYFEKVSELLKAGGRAVIHTIIKPRAEFTSPWIDKYIFPGGYIPAVHEVIEAAENANLTVEASNFHAGRNYAQTLIAWRDRFRKVADELDPEKYDEEFKRMWEFYLAGCINAFDAGEGGGGMRVGQFVFTKPGFEYA</sequence>
<keyword evidence="5" id="KW-0443">Lipid metabolism</keyword>
<gene>
    <name evidence="6" type="ORF">GGR96_003636</name>
</gene>
<dbReference type="PIRSF" id="PIRSF003085">
    <property type="entry name" value="CMAS"/>
    <property type="match status" value="1"/>
</dbReference>
<dbReference type="Pfam" id="PF02353">
    <property type="entry name" value="CMAS"/>
    <property type="match status" value="1"/>
</dbReference>
<evidence type="ECO:0000256" key="4">
    <source>
        <dbReference type="ARBA" id="ARBA00022691"/>
    </source>
</evidence>
<comment type="caution">
    <text evidence="6">The sequence shown here is derived from an EMBL/GenBank/DDBJ whole genome shotgun (WGS) entry which is preliminary data.</text>
</comment>
<dbReference type="Gene3D" id="3.40.50.150">
    <property type="entry name" value="Vaccinia Virus protein VP39"/>
    <property type="match status" value="1"/>
</dbReference>
<evidence type="ECO:0000313" key="6">
    <source>
        <dbReference type="EMBL" id="NJB76514.1"/>
    </source>
</evidence>
<evidence type="ECO:0000256" key="2">
    <source>
        <dbReference type="ARBA" id="ARBA00022603"/>
    </source>
</evidence>
<evidence type="ECO:0000256" key="5">
    <source>
        <dbReference type="ARBA" id="ARBA00023098"/>
    </source>
</evidence>
<accession>A0ABX0X4L1</accession>
<keyword evidence="3 6" id="KW-0808">Transferase</keyword>
<dbReference type="SUPFAM" id="SSF53335">
    <property type="entry name" value="S-adenosyl-L-methionine-dependent methyltransferases"/>
    <property type="match status" value="1"/>
</dbReference>
<protein>
    <submittedName>
        <fullName evidence="6">Cyclopropane-fatty-acyl-phospholipid synthase</fullName>
        <ecNumber evidence="6">2.1.1.79</ecNumber>
    </submittedName>
</protein>
<dbReference type="InterPro" id="IPR029063">
    <property type="entry name" value="SAM-dependent_MTases_sf"/>
</dbReference>
<reference evidence="6 7" key="1">
    <citation type="submission" date="2020-03" db="EMBL/GenBank/DDBJ databases">
        <title>Genomic Encyclopedia of Type Strains, Phase IV (KMG-IV): sequencing the most valuable type-strain genomes for metagenomic binning, comparative biology and taxonomic classification.</title>
        <authorList>
            <person name="Goeker M."/>
        </authorList>
    </citation>
    <scope>NUCLEOTIDE SEQUENCE [LARGE SCALE GENOMIC DNA]</scope>
    <source>
        <strain evidence="6 7">DSM 18888</strain>
    </source>
</reference>
<dbReference type="InterPro" id="IPR003333">
    <property type="entry name" value="CMAS"/>
</dbReference>
<name>A0ABX0X4L1_9PROT</name>
<dbReference type="EC" id="2.1.1.79" evidence="6"/>
<dbReference type="CDD" id="cd02440">
    <property type="entry name" value="AdoMet_MTases"/>
    <property type="match status" value="1"/>
</dbReference>
<dbReference type="EMBL" id="JAATJD010000003">
    <property type="protein sequence ID" value="NJB76514.1"/>
    <property type="molecule type" value="Genomic_DNA"/>
</dbReference>
<keyword evidence="4" id="KW-0949">S-adenosyl-L-methionine</keyword>
<evidence type="ECO:0000256" key="3">
    <source>
        <dbReference type="ARBA" id="ARBA00022679"/>
    </source>
</evidence>
<proteinExistence type="inferred from homology"/>
<keyword evidence="7" id="KW-1185">Reference proteome</keyword>
<dbReference type="GO" id="GO:0032259">
    <property type="term" value="P:methylation"/>
    <property type="evidence" value="ECO:0007669"/>
    <property type="project" value="UniProtKB-KW"/>
</dbReference>
<evidence type="ECO:0000256" key="1">
    <source>
        <dbReference type="ARBA" id="ARBA00010815"/>
    </source>
</evidence>
<dbReference type="InterPro" id="IPR050723">
    <property type="entry name" value="CFA/CMAS"/>
</dbReference>
<dbReference type="PANTHER" id="PTHR43667">
    <property type="entry name" value="CYCLOPROPANE-FATTY-ACYL-PHOSPHOLIPID SYNTHASE"/>
    <property type="match status" value="1"/>
</dbReference>
<organism evidence="6 7">
    <name type="scientific">Thalassospira tepidiphila</name>
    <dbReference type="NCBI Taxonomy" id="393657"/>
    <lineage>
        <taxon>Bacteria</taxon>
        <taxon>Pseudomonadati</taxon>
        <taxon>Pseudomonadota</taxon>
        <taxon>Alphaproteobacteria</taxon>
        <taxon>Rhodospirillales</taxon>
        <taxon>Thalassospiraceae</taxon>
        <taxon>Thalassospira</taxon>
    </lineage>
</organism>
<keyword evidence="2 6" id="KW-0489">Methyltransferase</keyword>
<evidence type="ECO:0000313" key="7">
    <source>
        <dbReference type="Proteomes" id="UP000556869"/>
    </source>
</evidence>